<keyword evidence="5" id="KW-0645">Protease</keyword>
<keyword evidence="12" id="KW-1133">Transmembrane helix</keyword>
<keyword evidence="6" id="KW-0812">Transmembrane</keyword>
<evidence type="ECO:0000256" key="2">
    <source>
        <dbReference type="ARBA" id="ARBA00004370"/>
    </source>
</evidence>
<keyword evidence="14" id="KW-0472">Membrane</keyword>
<dbReference type="Gene3D" id="1.20.58.760">
    <property type="entry name" value="Peptidase M41"/>
    <property type="match status" value="1"/>
</dbReference>
<evidence type="ECO:0000256" key="12">
    <source>
        <dbReference type="ARBA" id="ARBA00022989"/>
    </source>
</evidence>
<dbReference type="InterPro" id="IPR037219">
    <property type="entry name" value="Peptidase_M41-like"/>
</dbReference>
<dbReference type="Gene3D" id="3.30.720.210">
    <property type="match status" value="1"/>
</dbReference>
<comment type="caution">
    <text evidence="18">The sequence shown here is derived from an EMBL/GenBank/DDBJ whole genome shotgun (WGS) entry which is preliminary data.</text>
</comment>
<evidence type="ECO:0000256" key="15">
    <source>
        <dbReference type="RuleBase" id="RU003651"/>
    </source>
</evidence>
<feature type="domain" description="AAA+ ATPase" evidence="17">
    <location>
        <begin position="233"/>
        <end position="372"/>
    </location>
</feature>
<feature type="signal peptide" evidence="16">
    <location>
        <begin position="1"/>
        <end position="18"/>
    </location>
</feature>
<dbReference type="AlphaFoldDB" id="A0A9W7L9S0"/>
<keyword evidence="9" id="KW-0378">Hydrolase</keyword>
<comment type="cofactor">
    <cofactor evidence="1">
        <name>Zn(2+)</name>
        <dbReference type="ChEBI" id="CHEBI:29105"/>
    </cofactor>
</comment>
<dbReference type="FunFam" id="1.20.58.760:FF:000001">
    <property type="entry name" value="ATP-dependent zinc metalloprotease FtsH"/>
    <property type="match status" value="1"/>
</dbReference>
<dbReference type="InterPro" id="IPR003960">
    <property type="entry name" value="ATPase_AAA_CS"/>
</dbReference>
<comment type="subcellular location">
    <subcellularLocation>
        <location evidence="2">Membrane</location>
    </subcellularLocation>
</comment>
<comment type="similarity">
    <text evidence="3">In the C-terminal section; belongs to the peptidase M41 family.</text>
</comment>
<evidence type="ECO:0000256" key="3">
    <source>
        <dbReference type="ARBA" id="ARBA00010044"/>
    </source>
</evidence>
<keyword evidence="10" id="KW-0862">Zinc</keyword>
<dbReference type="InterPro" id="IPR041569">
    <property type="entry name" value="AAA_lid_3"/>
</dbReference>
<comment type="similarity">
    <text evidence="4">In the N-terminal section; belongs to the AAA ATPase family.</text>
</comment>
<dbReference type="InterPro" id="IPR003959">
    <property type="entry name" value="ATPase_AAA_core"/>
</dbReference>
<evidence type="ECO:0000256" key="7">
    <source>
        <dbReference type="ARBA" id="ARBA00022723"/>
    </source>
</evidence>
<evidence type="ECO:0000256" key="5">
    <source>
        <dbReference type="ARBA" id="ARBA00022670"/>
    </source>
</evidence>
<keyword evidence="7" id="KW-0479">Metal-binding</keyword>
<keyword evidence="13" id="KW-0482">Metalloprotease</keyword>
<dbReference type="HAMAP" id="MF_01458">
    <property type="entry name" value="FtsH"/>
    <property type="match status" value="1"/>
</dbReference>
<comment type="similarity">
    <text evidence="15">Belongs to the AAA ATPase family.</text>
</comment>
<dbReference type="GO" id="GO:0016887">
    <property type="term" value="F:ATP hydrolysis activity"/>
    <property type="evidence" value="ECO:0007669"/>
    <property type="project" value="InterPro"/>
</dbReference>
<dbReference type="InterPro" id="IPR003593">
    <property type="entry name" value="AAA+_ATPase"/>
</dbReference>
<keyword evidence="19" id="KW-1185">Reference proteome</keyword>
<evidence type="ECO:0000256" key="4">
    <source>
        <dbReference type="ARBA" id="ARBA00010550"/>
    </source>
</evidence>
<evidence type="ECO:0000256" key="6">
    <source>
        <dbReference type="ARBA" id="ARBA00022692"/>
    </source>
</evidence>
<name>A0A9W7L9S0_9STRA</name>
<dbReference type="GO" id="GO:0046872">
    <property type="term" value="F:metal ion binding"/>
    <property type="evidence" value="ECO:0007669"/>
    <property type="project" value="UniProtKB-KW"/>
</dbReference>
<dbReference type="PROSITE" id="PS00674">
    <property type="entry name" value="AAA"/>
    <property type="match status" value="1"/>
</dbReference>
<evidence type="ECO:0000256" key="9">
    <source>
        <dbReference type="ARBA" id="ARBA00022801"/>
    </source>
</evidence>
<evidence type="ECO:0000313" key="19">
    <source>
        <dbReference type="Proteomes" id="UP001165065"/>
    </source>
</evidence>
<dbReference type="Gene3D" id="1.10.8.60">
    <property type="match status" value="1"/>
</dbReference>
<evidence type="ECO:0000313" key="18">
    <source>
        <dbReference type="EMBL" id="GMI40524.1"/>
    </source>
</evidence>
<dbReference type="PANTHER" id="PTHR23076:SF113">
    <property type="entry name" value="ATP-DEPENDENT ZINC METALLOPROTEASE FTSH 1, CHLOROPLASTIC-RELATED"/>
    <property type="match status" value="1"/>
</dbReference>
<dbReference type="OrthoDB" id="1413014at2759"/>
<dbReference type="InterPro" id="IPR027417">
    <property type="entry name" value="P-loop_NTPase"/>
</dbReference>
<dbReference type="Gene3D" id="3.40.50.300">
    <property type="entry name" value="P-loop containing nucleotide triphosphate hydrolases"/>
    <property type="match status" value="1"/>
</dbReference>
<evidence type="ECO:0000256" key="11">
    <source>
        <dbReference type="ARBA" id="ARBA00022840"/>
    </source>
</evidence>
<reference evidence="19" key="1">
    <citation type="journal article" date="2023" name="Commun. Biol.">
        <title>Genome analysis of Parmales, the sister group of diatoms, reveals the evolutionary specialization of diatoms from phago-mixotrophs to photoautotrophs.</title>
        <authorList>
            <person name="Ban H."/>
            <person name="Sato S."/>
            <person name="Yoshikawa S."/>
            <person name="Yamada K."/>
            <person name="Nakamura Y."/>
            <person name="Ichinomiya M."/>
            <person name="Sato N."/>
            <person name="Blanc-Mathieu R."/>
            <person name="Endo H."/>
            <person name="Kuwata A."/>
            <person name="Ogata H."/>
        </authorList>
    </citation>
    <scope>NUCLEOTIDE SEQUENCE [LARGE SCALE GENOMIC DNA]</scope>
</reference>
<dbReference type="GO" id="GO:0005524">
    <property type="term" value="F:ATP binding"/>
    <property type="evidence" value="ECO:0007669"/>
    <property type="project" value="UniProtKB-KW"/>
</dbReference>
<evidence type="ECO:0000256" key="1">
    <source>
        <dbReference type="ARBA" id="ARBA00001947"/>
    </source>
</evidence>
<dbReference type="Pfam" id="PF00004">
    <property type="entry name" value="AAA"/>
    <property type="match status" value="1"/>
</dbReference>
<dbReference type="PANTHER" id="PTHR23076">
    <property type="entry name" value="METALLOPROTEASE M41 FTSH"/>
    <property type="match status" value="1"/>
</dbReference>
<dbReference type="GO" id="GO:0010304">
    <property type="term" value="P:PSII associated light-harvesting complex II catabolic process"/>
    <property type="evidence" value="ECO:0007669"/>
    <property type="project" value="UniProtKB-ARBA"/>
</dbReference>
<dbReference type="Pfam" id="PF17862">
    <property type="entry name" value="AAA_lid_3"/>
    <property type="match status" value="1"/>
</dbReference>
<protein>
    <recommendedName>
        <fullName evidence="17">AAA+ ATPase domain-containing protein</fullName>
    </recommendedName>
</protein>
<evidence type="ECO:0000256" key="8">
    <source>
        <dbReference type="ARBA" id="ARBA00022741"/>
    </source>
</evidence>
<dbReference type="GO" id="GO:0009535">
    <property type="term" value="C:chloroplast thylakoid membrane"/>
    <property type="evidence" value="ECO:0007669"/>
    <property type="project" value="TreeGrafter"/>
</dbReference>
<dbReference type="NCBIfam" id="TIGR01241">
    <property type="entry name" value="FtsH_fam"/>
    <property type="match status" value="1"/>
</dbReference>
<dbReference type="InterPro" id="IPR000642">
    <property type="entry name" value="Peptidase_M41"/>
</dbReference>
<dbReference type="SMART" id="SM00382">
    <property type="entry name" value="AAA"/>
    <property type="match status" value="1"/>
</dbReference>
<keyword evidence="8 15" id="KW-0547">Nucleotide-binding</keyword>
<dbReference type="EMBL" id="BRYA01000131">
    <property type="protein sequence ID" value="GMI40524.1"/>
    <property type="molecule type" value="Genomic_DNA"/>
</dbReference>
<dbReference type="Pfam" id="PF01434">
    <property type="entry name" value="Peptidase_M41"/>
    <property type="match status" value="1"/>
</dbReference>
<dbReference type="GO" id="GO:0004176">
    <property type="term" value="F:ATP-dependent peptidase activity"/>
    <property type="evidence" value="ECO:0007669"/>
    <property type="project" value="InterPro"/>
</dbReference>
<dbReference type="SUPFAM" id="SSF140990">
    <property type="entry name" value="FtsH protease domain-like"/>
    <property type="match status" value="1"/>
</dbReference>
<dbReference type="FunFam" id="3.40.50.300:FF:000001">
    <property type="entry name" value="ATP-dependent zinc metalloprotease FtsH"/>
    <property type="match status" value="1"/>
</dbReference>
<dbReference type="SUPFAM" id="SSF52540">
    <property type="entry name" value="P-loop containing nucleoside triphosphate hydrolases"/>
    <property type="match status" value="1"/>
</dbReference>
<keyword evidence="11 15" id="KW-0067">ATP-binding</keyword>
<evidence type="ECO:0000259" key="17">
    <source>
        <dbReference type="SMART" id="SM00382"/>
    </source>
</evidence>
<organism evidence="18 19">
    <name type="scientific">Triparma columacea</name>
    <dbReference type="NCBI Taxonomy" id="722753"/>
    <lineage>
        <taxon>Eukaryota</taxon>
        <taxon>Sar</taxon>
        <taxon>Stramenopiles</taxon>
        <taxon>Ochrophyta</taxon>
        <taxon>Bolidophyceae</taxon>
        <taxon>Parmales</taxon>
        <taxon>Triparmaceae</taxon>
        <taxon>Triparma</taxon>
    </lineage>
</organism>
<dbReference type="GO" id="GO:0006508">
    <property type="term" value="P:proteolysis"/>
    <property type="evidence" value="ECO:0007669"/>
    <property type="project" value="UniProtKB-KW"/>
</dbReference>
<evidence type="ECO:0000256" key="14">
    <source>
        <dbReference type="ARBA" id="ARBA00023136"/>
    </source>
</evidence>
<accession>A0A9W7L9S0</accession>
<gene>
    <name evidence="18" type="ORF">TrCOL_g9707</name>
</gene>
<keyword evidence="16" id="KW-0732">Signal</keyword>
<dbReference type="CDD" id="cd19501">
    <property type="entry name" value="RecA-like_FtsH"/>
    <property type="match status" value="1"/>
</dbReference>
<feature type="chain" id="PRO_5040919165" description="AAA+ ATPase domain-containing protein" evidence="16">
    <location>
        <begin position="19"/>
        <end position="681"/>
    </location>
</feature>
<evidence type="ECO:0000256" key="16">
    <source>
        <dbReference type="SAM" id="SignalP"/>
    </source>
</evidence>
<dbReference type="GO" id="GO:0004222">
    <property type="term" value="F:metalloendopeptidase activity"/>
    <property type="evidence" value="ECO:0007669"/>
    <property type="project" value="InterPro"/>
</dbReference>
<proteinExistence type="inferred from homology"/>
<evidence type="ECO:0000256" key="13">
    <source>
        <dbReference type="ARBA" id="ARBA00023049"/>
    </source>
</evidence>
<dbReference type="Proteomes" id="UP001165065">
    <property type="component" value="Unassembled WGS sequence"/>
</dbReference>
<sequence length="681" mass="72667">MKYTIVTTLFLLAGGVEGLIPSLSTPKASNFGARGLSYTPKLSPRLSTTSLYADQAPPPAIVRSGEPVDVRYSDFVNSVKNDKLEKVTFSSDGTRLLAVDTDGQRLKIESLPNDPDLLTMLTQHKVDVTVLPAQQASGAGDLAQSLIFPAVLFGGLFFLSRRAGGGGGAPGGGGMGGGGPMDFGKSQAKVQMVPDTGVTFNEVAGCDGAKLELNEVVDFLKKPEKYSDLGARIPRGVILDGPPGTGKTLLARAVAGEAGVPFFSVSGSEFVEMFVGVGASRVRDLFGQAKKNAPCIIFIDEIDAVGRQRGAGFAGGNDEREQTLNQILTEMDGFEGNPGVIVIAATNRVDVLDSALLRPGRFDRRVNVDLPDFNGRTSILKVHARGKPIESDVDLEAVARRTPGFSGASLQNLLNEAAIFAARKSKQTIGWVEIDGAVDRIMVGLEKKGGTAEQTQQRKELVAFHEAGHAIVGALMPDYDQVQKITIIPRSNGAGGLTFFAPSDSRLESGLYSKQYMESQLAVALGGRLAEELVFGEDEVTTGASNDIQQVASIARRMVAQWGMSPRVGNVVVEEQQGGGPFMGQSMGQGGSEWGGKINMDVDIEVERLVNNSYLTAKKILSENRALLDQLARDLCERETVTAEEFQMLLVQFGCKTSEFETIGTTLNREKLPFQNMPAAV</sequence>
<dbReference type="FunFam" id="1.10.8.60:FF:000001">
    <property type="entry name" value="ATP-dependent zinc metalloprotease FtsH"/>
    <property type="match status" value="1"/>
</dbReference>
<dbReference type="InterPro" id="IPR005936">
    <property type="entry name" value="FtsH"/>
</dbReference>
<evidence type="ECO:0000256" key="10">
    <source>
        <dbReference type="ARBA" id="ARBA00022833"/>
    </source>
</evidence>